<evidence type="ECO:0000256" key="2">
    <source>
        <dbReference type="SAM" id="SignalP"/>
    </source>
</evidence>
<dbReference type="EMBL" id="JAFFGZ010000006">
    <property type="protein sequence ID" value="KAK4642718.1"/>
    <property type="molecule type" value="Genomic_DNA"/>
</dbReference>
<comment type="caution">
    <text evidence="4">The sequence shown here is derived from an EMBL/GenBank/DDBJ whole genome shotgun (WGS) entry which is preliminary data.</text>
</comment>
<dbReference type="InterPro" id="IPR012338">
    <property type="entry name" value="Beta-lactam/transpept-like"/>
</dbReference>
<feature type="signal peptide" evidence="2">
    <location>
        <begin position="1"/>
        <end position="23"/>
    </location>
</feature>
<evidence type="ECO:0000259" key="3">
    <source>
        <dbReference type="Pfam" id="PF00144"/>
    </source>
</evidence>
<dbReference type="SUPFAM" id="SSF56601">
    <property type="entry name" value="beta-lactamase/transpeptidase-like"/>
    <property type="match status" value="1"/>
</dbReference>
<sequence length="226" mass="24514">MVKTTSILSLTVVAAFRLPGADGKPCPPLGAVLPPPRRPSKDSVVAEAVKSLEAVFASMTSRYNTSAVSIGVRSIHEDVPLVDLHYTPPIKNKNGTEEVTADTVYRIGSCTKLFTVLSLLQQTKIRWDEPVTRYLPELEENQVYGTEIEAVQWQHVTIGALASHVSGIGRDLAFDLANFPSFPAEKMGLPPLQEKTRARHCSGLGNTTACEEEGERLSGGGMYCEC</sequence>
<gene>
    <name evidence="4" type="ORF">QC761_400090</name>
</gene>
<feature type="chain" id="PRO_5046891559" description="Beta-lactamase-related domain-containing protein" evidence="2">
    <location>
        <begin position="24"/>
        <end position="226"/>
    </location>
</feature>
<name>A0ABR0FH08_9PEZI</name>
<dbReference type="Proteomes" id="UP001322138">
    <property type="component" value="Unassembled WGS sequence"/>
</dbReference>
<dbReference type="RefSeq" id="XP_062731694.1">
    <property type="nucleotide sequence ID" value="XM_062878290.1"/>
</dbReference>
<dbReference type="Gene3D" id="3.40.710.10">
    <property type="entry name" value="DD-peptidase/beta-lactamase superfamily"/>
    <property type="match status" value="1"/>
</dbReference>
<keyword evidence="5" id="KW-1185">Reference proteome</keyword>
<dbReference type="PANTHER" id="PTHR22935">
    <property type="entry name" value="PENICILLIN-BINDING PROTEIN"/>
    <property type="match status" value="1"/>
</dbReference>
<evidence type="ECO:0000313" key="4">
    <source>
        <dbReference type="EMBL" id="KAK4642718.1"/>
    </source>
</evidence>
<keyword evidence="2" id="KW-0732">Signal</keyword>
<dbReference type="GeneID" id="87897772"/>
<dbReference type="InterPro" id="IPR051478">
    <property type="entry name" value="Beta-lactamase-like_AB/R"/>
</dbReference>
<dbReference type="Pfam" id="PF00144">
    <property type="entry name" value="Beta-lactamase"/>
    <property type="match status" value="1"/>
</dbReference>
<evidence type="ECO:0000313" key="5">
    <source>
        <dbReference type="Proteomes" id="UP001322138"/>
    </source>
</evidence>
<dbReference type="InterPro" id="IPR001466">
    <property type="entry name" value="Beta-lactam-related"/>
</dbReference>
<protein>
    <recommendedName>
        <fullName evidence="3">Beta-lactamase-related domain-containing protein</fullName>
    </recommendedName>
</protein>
<comment type="similarity">
    <text evidence="1">Belongs to the beta-lactamase family.</text>
</comment>
<organism evidence="4 5">
    <name type="scientific">Podospora bellae-mahoneyi</name>
    <dbReference type="NCBI Taxonomy" id="2093777"/>
    <lineage>
        <taxon>Eukaryota</taxon>
        <taxon>Fungi</taxon>
        <taxon>Dikarya</taxon>
        <taxon>Ascomycota</taxon>
        <taxon>Pezizomycotina</taxon>
        <taxon>Sordariomycetes</taxon>
        <taxon>Sordariomycetidae</taxon>
        <taxon>Sordariales</taxon>
        <taxon>Podosporaceae</taxon>
        <taxon>Podospora</taxon>
    </lineage>
</organism>
<proteinExistence type="inferred from homology"/>
<accession>A0ABR0FH08</accession>
<dbReference type="PANTHER" id="PTHR22935:SF95">
    <property type="entry name" value="BETA-LACTAMASE-LIKE 1-RELATED"/>
    <property type="match status" value="1"/>
</dbReference>
<reference evidence="4 5" key="1">
    <citation type="journal article" date="2023" name="bioRxiv">
        <title>High-quality genome assemblies of four members of thePodospora anserinaspecies complex.</title>
        <authorList>
            <person name="Ament-Velasquez S.L."/>
            <person name="Vogan A.A."/>
            <person name="Wallerman O."/>
            <person name="Hartmann F."/>
            <person name="Gautier V."/>
            <person name="Silar P."/>
            <person name="Giraud T."/>
            <person name="Johannesson H."/>
        </authorList>
    </citation>
    <scope>NUCLEOTIDE SEQUENCE [LARGE SCALE GENOMIC DNA]</scope>
    <source>
        <strain evidence="4 5">CBS 112042</strain>
    </source>
</reference>
<evidence type="ECO:0000256" key="1">
    <source>
        <dbReference type="ARBA" id="ARBA00038473"/>
    </source>
</evidence>
<feature type="domain" description="Beta-lactamase-related" evidence="3">
    <location>
        <begin position="79"/>
        <end position="177"/>
    </location>
</feature>